<dbReference type="PANTHER" id="PTHR43586:SF8">
    <property type="entry name" value="CYSTEINE DESULFURASE 1, CHLOROPLASTIC"/>
    <property type="match status" value="1"/>
</dbReference>
<dbReference type="AlphaFoldDB" id="A0A545UE96"/>
<dbReference type="Proteomes" id="UP000315439">
    <property type="component" value="Unassembled WGS sequence"/>
</dbReference>
<dbReference type="OrthoDB" id="9804264at2"/>
<evidence type="ECO:0000256" key="2">
    <source>
        <dbReference type="SAM" id="SignalP"/>
    </source>
</evidence>
<feature type="domain" description="Aminotransferase class V" evidence="3">
    <location>
        <begin position="94"/>
        <end position="415"/>
    </location>
</feature>
<feature type="signal peptide" evidence="2">
    <location>
        <begin position="1"/>
        <end position="27"/>
    </location>
</feature>
<keyword evidence="4" id="KW-0032">Aminotransferase</keyword>
<gene>
    <name evidence="4" type="ORF">FLL46_10470</name>
</gene>
<evidence type="ECO:0000313" key="5">
    <source>
        <dbReference type="Proteomes" id="UP000315439"/>
    </source>
</evidence>
<keyword evidence="1" id="KW-0663">Pyridoxal phosphate</keyword>
<dbReference type="EMBL" id="VIKS01000006">
    <property type="protein sequence ID" value="TQV87800.1"/>
    <property type="molecule type" value="Genomic_DNA"/>
</dbReference>
<dbReference type="Gene3D" id="3.90.1150.10">
    <property type="entry name" value="Aspartate Aminotransferase, domain 1"/>
    <property type="match status" value="1"/>
</dbReference>
<dbReference type="Pfam" id="PF00266">
    <property type="entry name" value="Aminotran_5"/>
    <property type="match status" value="1"/>
</dbReference>
<feature type="chain" id="PRO_5022089443" evidence="2">
    <location>
        <begin position="28"/>
        <end position="425"/>
    </location>
</feature>
<evidence type="ECO:0000313" key="4">
    <source>
        <dbReference type="EMBL" id="TQV87800.1"/>
    </source>
</evidence>
<dbReference type="InterPro" id="IPR015421">
    <property type="entry name" value="PyrdxlP-dep_Trfase_major"/>
</dbReference>
<organism evidence="4 5">
    <name type="scientific">Aliikangiella coralliicola</name>
    <dbReference type="NCBI Taxonomy" id="2592383"/>
    <lineage>
        <taxon>Bacteria</taxon>
        <taxon>Pseudomonadati</taxon>
        <taxon>Pseudomonadota</taxon>
        <taxon>Gammaproteobacteria</taxon>
        <taxon>Oceanospirillales</taxon>
        <taxon>Pleioneaceae</taxon>
        <taxon>Aliikangiella</taxon>
    </lineage>
</organism>
<keyword evidence="2" id="KW-0732">Signal</keyword>
<proteinExistence type="predicted"/>
<dbReference type="PANTHER" id="PTHR43586">
    <property type="entry name" value="CYSTEINE DESULFURASE"/>
    <property type="match status" value="1"/>
</dbReference>
<keyword evidence="4" id="KW-0808">Transferase</keyword>
<reference evidence="4 5" key="1">
    <citation type="submission" date="2019-07" db="EMBL/GenBank/DDBJ databases">
        <title>Draft genome for Aliikangiella sp. M105.</title>
        <authorList>
            <person name="Wang G."/>
        </authorList>
    </citation>
    <scope>NUCLEOTIDE SEQUENCE [LARGE SCALE GENOMIC DNA]</scope>
    <source>
        <strain evidence="4 5">M105</strain>
    </source>
</reference>
<name>A0A545UE96_9GAMM</name>
<dbReference type="InterPro" id="IPR015422">
    <property type="entry name" value="PyrdxlP-dep_Trfase_small"/>
</dbReference>
<accession>A0A545UE96</accession>
<keyword evidence="5" id="KW-1185">Reference proteome</keyword>
<protein>
    <submittedName>
        <fullName evidence="4">Aminotransferase class V-fold PLP-dependent enzyme</fullName>
    </submittedName>
</protein>
<evidence type="ECO:0000259" key="3">
    <source>
        <dbReference type="Pfam" id="PF00266"/>
    </source>
</evidence>
<dbReference type="GO" id="GO:0008483">
    <property type="term" value="F:transaminase activity"/>
    <property type="evidence" value="ECO:0007669"/>
    <property type="project" value="UniProtKB-KW"/>
</dbReference>
<dbReference type="RefSeq" id="WP_142893461.1">
    <property type="nucleotide sequence ID" value="NZ_ML660163.1"/>
</dbReference>
<dbReference type="SUPFAM" id="SSF53383">
    <property type="entry name" value="PLP-dependent transferases"/>
    <property type="match status" value="1"/>
</dbReference>
<dbReference type="Gene3D" id="3.40.640.10">
    <property type="entry name" value="Type I PLP-dependent aspartate aminotransferase-like (Major domain)"/>
    <property type="match status" value="1"/>
</dbReference>
<evidence type="ECO:0000256" key="1">
    <source>
        <dbReference type="ARBA" id="ARBA00022898"/>
    </source>
</evidence>
<sequence>MERRNFLTHLGGSLATTALMIANNATANPALNQSNDQNLASGPNSIRKAFSRLEKDIYLNAAGMMPLSTFSEKGLQQYLNFQRLGYNDGDGEYVSAMQNEIRELFASLIKAKVDEIGLVHCTKAGEQIVLDAIDSIKSKGSIVTNDLHFSGSLHNLIGLKKSGRDVRIVKAEDWRINLEKMKSAIDERTALVNVSLVSNINGHIEAIGELAQVAHQHGAIVYADIIQAAGIVPIDVHKMGIDVAACSCYKWLYGVHGTGFLFVSEKLQGSKLQDRLFPGSIRHNYAPWVETPELTKEDFIYQAKTDATRYQPGHISYLGYCAAYEGLKFIKHMGVETLLRHSVKLNRQLKSMLNKDRFECISPNIDASPIITFRTHENDNIKAKLKKAGIVVSYGKNRLRVSPAIYNNSEDIEKLALVLNEGAIK</sequence>
<dbReference type="InterPro" id="IPR015424">
    <property type="entry name" value="PyrdxlP-dep_Trfase"/>
</dbReference>
<comment type="caution">
    <text evidence="4">The sequence shown here is derived from an EMBL/GenBank/DDBJ whole genome shotgun (WGS) entry which is preliminary data.</text>
</comment>
<dbReference type="InterPro" id="IPR000192">
    <property type="entry name" value="Aminotrans_V_dom"/>
</dbReference>